<accession>A0ABP6Q016</accession>
<dbReference type="Gene3D" id="3.40.50.300">
    <property type="entry name" value="P-loop containing nucleotide triphosphate hydrolases"/>
    <property type="match status" value="1"/>
</dbReference>
<evidence type="ECO:0000256" key="1">
    <source>
        <dbReference type="ARBA" id="ARBA00022448"/>
    </source>
</evidence>
<dbReference type="InterPro" id="IPR015854">
    <property type="entry name" value="ABC_transpr_LolD-like"/>
</dbReference>
<keyword evidence="2" id="KW-0547">Nucleotide-binding</keyword>
<dbReference type="EMBL" id="BAAAUV010000002">
    <property type="protein sequence ID" value="GAA3196566.1"/>
    <property type="molecule type" value="Genomic_DNA"/>
</dbReference>
<dbReference type="InterPro" id="IPR027417">
    <property type="entry name" value="P-loop_NTPase"/>
</dbReference>
<keyword evidence="6" id="KW-1185">Reference proteome</keyword>
<organism evidence="5 6">
    <name type="scientific">Actinocorallia longicatena</name>
    <dbReference type="NCBI Taxonomy" id="111803"/>
    <lineage>
        <taxon>Bacteria</taxon>
        <taxon>Bacillati</taxon>
        <taxon>Actinomycetota</taxon>
        <taxon>Actinomycetes</taxon>
        <taxon>Streptosporangiales</taxon>
        <taxon>Thermomonosporaceae</taxon>
        <taxon>Actinocorallia</taxon>
    </lineage>
</organism>
<evidence type="ECO:0000256" key="2">
    <source>
        <dbReference type="ARBA" id="ARBA00022741"/>
    </source>
</evidence>
<comment type="caution">
    <text evidence="5">The sequence shown here is derived from an EMBL/GenBank/DDBJ whole genome shotgun (WGS) entry which is preliminary data.</text>
</comment>
<protein>
    <submittedName>
        <fullName evidence="5">ABC transporter ATP-binding protein</fullName>
    </submittedName>
</protein>
<dbReference type="PANTHER" id="PTHR24220">
    <property type="entry name" value="IMPORT ATP-BINDING PROTEIN"/>
    <property type="match status" value="1"/>
</dbReference>
<dbReference type="RefSeq" id="WP_344822070.1">
    <property type="nucleotide sequence ID" value="NZ_BAAAUV010000002.1"/>
</dbReference>
<evidence type="ECO:0000313" key="6">
    <source>
        <dbReference type="Proteomes" id="UP001501237"/>
    </source>
</evidence>
<dbReference type="InterPro" id="IPR003593">
    <property type="entry name" value="AAA+_ATPase"/>
</dbReference>
<reference evidence="6" key="1">
    <citation type="journal article" date="2019" name="Int. J. Syst. Evol. Microbiol.">
        <title>The Global Catalogue of Microorganisms (GCM) 10K type strain sequencing project: providing services to taxonomists for standard genome sequencing and annotation.</title>
        <authorList>
            <consortium name="The Broad Institute Genomics Platform"/>
            <consortium name="The Broad Institute Genome Sequencing Center for Infectious Disease"/>
            <person name="Wu L."/>
            <person name="Ma J."/>
        </authorList>
    </citation>
    <scope>NUCLEOTIDE SEQUENCE [LARGE SCALE GENOMIC DNA]</scope>
    <source>
        <strain evidence="6">JCM 9377</strain>
    </source>
</reference>
<proteinExistence type="predicted"/>
<dbReference type="Proteomes" id="UP001501237">
    <property type="component" value="Unassembled WGS sequence"/>
</dbReference>
<sequence length="224" mass="23347">MSGQTGLRARGLSYAVEGRALLDGLDLEVERGASAAVVGPSGSGKSTLLMCLLGLIKPDAGRVTVEGQELGRLSGRGLAAFRRERIGIVFQFGELLPELSPTENVALAGLLAGMERREAYEKAEQLLAGLGVPAEGTATGQLSGGERQRTAVARALIGDPTLILADEPTGALDQTARDAVADLLFKLPAERGCALVVVTHDHGVAARADRCLRLDDGRLVEAAR</sequence>
<keyword evidence="1" id="KW-0813">Transport</keyword>
<keyword evidence="3 5" id="KW-0067">ATP-binding</keyword>
<evidence type="ECO:0000259" key="4">
    <source>
        <dbReference type="PROSITE" id="PS50893"/>
    </source>
</evidence>
<dbReference type="Pfam" id="PF00005">
    <property type="entry name" value="ABC_tran"/>
    <property type="match status" value="1"/>
</dbReference>
<evidence type="ECO:0000313" key="5">
    <source>
        <dbReference type="EMBL" id="GAA3196566.1"/>
    </source>
</evidence>
<dbReference type="SMART" id="SM00382">
    <property type="entry name" value="AAA"/>
    <property type="match status" value="1"/>
</dbReference>
<dbReference type="GO" id="GO:0005524">
    <property type="term" value="F:ATP binding"/>
    <property type="evidence" value="ECO:0007669"/>
    <property type="project" value="UniProtKB-KW"/>
</dbReference>
<dbReference type="InterPro" id="IPR003439">
    <property type="entry name" value="ABC_transporter-like_ATP-bd"/>
</dbReference>
<dbReference type="CDD" id="cd03255">
    <property type="entry name" value="ABC_MJ0796_LolCDE_FtsE"/>
    <property type="match status" value="1"/>
</dbReference>
<dbReference type="InterPro" id="IPR017911">
    <property type="entry name" value="MacB-like_ATP-bd"/>
</dbReference>
<feature type="domain" description="ABC transporter" evidence="4">
    <location>
        <begin position="7"/>
        <end position="224"/>
    </location>
</feature>
<dbReference type="SUPFAM" id="SSF52540">
    <property type="entry name" value="P-loop containing nucleoside triphosphate hydrolases"/>
    <property type="match status" value="1"/>
</dbReference>
<dbReference type="PROSITE" id="PS50893">
    <property type="entry name" value="ABC_TRANSPORTER_2"/>
    <property type="match status" value="1"/>
</dbReference>
<name>A0ABP6Q016_9ACTN</name>
<gene>
    <name evidence="5" type="ORF">GCM10010468_07250</name>
</gene>
<evidence type="ECO:0000256" key="3">
    <source>
        <dbReference type="ARBA" id="ARBA00022840"/>
    </source>
</evidence>